<accession>A0AAW0GNU9</accession>
<sequence length="455" mass="50758">MTNCPHDVYAKELMPKGWGYPLWQPELAAKNGGVQIGDVGIIDEGGFEPFFNVHTQCYNPENNALPPNFKTLQKPSPRLTRTNESLLSQGLHSSESVKTLEIMGGGEVVGSGVEARVRVKCTSFYGACLYLKDCGSQEKILPSRDFKQYIKCHYRNWEKYLNDIGSESHWSNLVLVTGTIRTSAWVLASFMGDAEEYECSFNVPIANLGSIGVGAGLQMSTTSSPVVRAGSSNNQQPGSAGAVRDQTVFIHYLRAKPRPVFGFKIEAQGPGQKPVVRDHGDEDSGSGSSIVIENTPGDEKKYDPLDDVLDYILENSEADVAFADTLDIIELFEGKWPQDMRSYLKTHMPKIEVIGEETKYGSLFIDHIIVQRDDVVPHKDLPSPCVQDDVNAVQPASREMRYEMRRWYSRLALLIPKYFLKIKTGTKPVTKSRHSSSTTRCEEAESQYYKIDPEP</sequence>
<keyword evidence="3" id="KW-1185">Reference proteome</keyword>
<dbReference type="Proteomes" id="UP001385951">
    <property type="component" value="Unassembled WGS sequence"/>
</dbReference>
<name>A0AAW0GNU9_9APHY</name>
<evidence type="ECO:0000256" key="1">
    <source>
        <dbReference type="SAM" id="MobiDB-lite"/>
    </source>
</evidence>
<evidence type="ECO:0000313" key="3">
    <source>
        <dbReference type="Proteomes" id="UP001385951"/>
    </source>
</evidence>
<evidence type="ECO:0000313" key="2">
    <source>
        <dbReference type="EMBL" id="KAK7693524.1"/>
    </source>
</evidence>
<gene>
    <name evidence="2" type="ORF">QCA50_003093</name>
</gene>
<proteinExistence type="predicted"/>
<protein>
    <submittedName>
        <fullName evidence="2">Uncharacterized protein</fullName>
    </submittedName>
</protein>
<dbReference type="AlphaFoldDB" id="A0AAW0GNU9"/>
<feature type="region of interest" description="Disordered" evidence="1">
    <location>
        <begin position="270"/>
        <end position="297"/>
    </location>
</feature>
<reference evidence="2 3" key="1">
    <citation type="submission" date="2022-09" db="EMBL/GenBank/DDBJ databases">
        <authorList>
            <person name="Palmer J.M."/>
        </authorList>
    </citation>
    <scope>NUCLEOTIDE SEQUENCE [LARGE SCALE GENOMIC DNA]</scope>
    <source>
        <strain evidence="2 3">DSM 7382</strain>
    </source>
</reference>
<comment type="caution">
    <text evidence="2">The sequence shown here is derived from an EMBL/GenBank/DDBJ whole genome shotgun (WGS) entry which is preliminary data.</text>
</comment>
<feature type="region of interest" description="Disordered" evidence="1">
    <location>
        <begin position="428"/>
        <end position="455"/>
    </location>
</feature>
<dbReference type="EMBL" id="JASBNA010000003">
    <property type="protein sequence ID" value="KAK7693524.1"/>
    <property type="molecule type" value="Genomic_DNA"/>
</dbReference>
<organism evidence="2 3">
    <name type="scientific">Cerrena zonata</name>
    <dbReference type="NCBI Taxonomy" id="2478898"/>
    <lineage>
        <taxon>Eukaryota</taxon>
        <taxon>Fungi</taxon>
        <taxon>Dikarya</taxon>
        <taxon>Basidiomycota</taxon>
        <taxon>Agaricomycotina</taxon>
        <taxon>Agaricomycetes</taxon>
        <taxon>Polyporales</taxon>
        <taxon>Cerrenaceae</taxon>
        <taxon>Cerrena</taxon>
    </lineage>
</organism>